<dbReference type="Gene3D" id="2.60.40.680">
    <property type="match status" value="1"/>
</dbReference>
<reference evidence="3 4" key="1">
    <citation type="journal article" date="2016" name="Nat. Commun.">
        <title>Thousands of microbial genomes shed light on interconnected biogeochemical processes in an aquifer system.</title>
        <authorList>
            <person name="Anantharaman K."/>
            <person name="Brown C.T."/>
            <person name="Hug L.A."/>
            <person name="Sharon I."/>
            <person name="Castelle C.J."/>
            <person name="Probst A.J."/>
            <person name="Thomas B.C."/>
            <person name="Singh A."/>
            <person name="Wilkins M.J."/>
            <person name="Karaoz U."/>
            <person name="Brodie E.L."/>
            <person name="Williams K.H."/>
            <person name="Hubbard S.S."/>
            <person name="Banfield J.F."/>
        </authorList>
    </citation>
    <scope>NUCLEOTIDE SEQUENCE [LARGE SCALE GENOMIC DNA]</scope>
</reference>
<dbReference type="STRING" id="1802126.A3B25_00375"/>
<dbReference type="InterPro" id="IPR008965">
    <property type="entry name" value="CBM2/CBM3_carb-bd_dom_sf"/>
</dbReference>
<evidence type="ECO:0000313" key="4">
    <source>
        <dbReference type="Proteomes" id="UP000179106"/>
    </source>
</evidence>
<dbReference type="InterPro" id="IPR013783">
    <property type="entry name" value="Ig-like_fold"/>
</dbReference>
<feature type="transmembrane region" description="Helical" evidence="2">
    <location>
        <begin position="470"/>
        <end position="495"/>
    </location>
</feature>
<keyword evidence="1" id="KW-0175">Coiled coil</keyword>
<sequence length="578" mass="64008">MRNNFTILREKDLRTCVKVFLAASFVLVFVFFDRVHRAEAATLYFSPATGSYTVGKSFPVSVIVSSPDRAMNAAAGVVLFPKDKLEVVSISKTGSIMSLWVQEPSFSNAAGTVNLEGIVLNPGFTGAVGKVLIINFRAKQAGTAAISFSSGSVLANDGNGTNILNGLGTATFTLSSEIYQAGAPDAPRVTSPTHPDHDIWYSNNNPQFEWPLASDIAGVNILTDRNQSTNPGTNSDGLFSSYNYKNIEDGSWFFHIRLKNGIGWGDVAHFGFNVDTEKPEHFEIQETWRESLANPKVSFTFDAKDKTSGIDHYEVQLDDEKSNIWKDDGTHVYTVTVKNPGKHELVAKAVDRAGNFLASIADFSVEALEAPKITEYPHELKSGETLIVKGTTYPNIEILVWLQRGKEDPIVETVRSGGDGTFTFVASKRPENGIYMLWAQAVDSGGAKSNPSEKVTISVEQSAFFQLGSWLIAFLTILISLIALIILIIIMLWYASHKLSQFKERLKREVKGTEKDIHKAFDVLREGIRVQVKLLEKAKTARQLTEEEEKVIKRLKRDLDQAEQFVENKIEALEKEVE</sequence>
<name>A0A1G2GR86_9BACT</name>
<keyword evidence="2" id="KW-0472">Membrane</keyword>
<dbReference type="AlphaFoldDB" id="A0A1G2GR86"/>
<gene>
    <name evidence="3" type="ORF">A3B25_00375</name>
</gene>
<feature type="coiled-coil region" evidence="1">
    <location>
        <begin position="538"/>
        <end position="576"/>
    </location>
</feature>
<dbReference type="CDD" id="cd08547">
    <property type="entry name" value="Type_II_cohesin"/>
    <property type="match status" value="1"/>
</dbReference>
<proteinExistence type="predicted"/>
<keyword evidence="2" id="KW-0812">Transmembrane</keyword>
<comment type="caution">
    <text evidence="3">The sequence shown here is derived from an EMBL/GenBank/DDBJ whole genome shotgun (WGS) entry which is preliminary data.</text>
</comment>
<dbReference type="Proteomes" id="UP000179106">
    <property type="component" value="Unassembled WGS sequence"/>
</dbReference>
<accession>A0A1G2GR86</accession>
<dbReference type="Gene3D" id="2.60.40.10">
    <property type="entry name" value="Immunoglobulins"/>
    <property type="match status" value="1"/>
</dbReference>
<evidence type="ECO:0008006" key="5">
    <source>
        <dbReference type="Google" id="ProtNLM"/>
    </source>
</evidence>
<organism evidence="3 4">
    <name type="scientific">Candidatus Ryanbacteria bacterium RIFCSPLOWO2_01_FULL_48_26</name>
    <dbReference type="NCBI Taxonomy" id="1802126"/>
    <lineage>
        <taxon>Bacteria</taxon>
        <taxon>Candidatus Ryaniibacteriota</taxon>
    </lineage>
</organism>
<evidence type="ECO:0000256" key="2">
    <source>
        <dbReference type="SAM" id="Phobius"/>
    </source>
</evidence>
<protein>
    <recommendedName>
        <fullName evidence="5">Cohesin domain-containing protein</fullName>
    </recommendedName>
</protein>
<dbReference type="EMBL" id="MHNW01000042">
    <property type="protein sequence ID" value="OGZ52639.1"/>
    <property type="molecule type" value="Genomic_DNA"/>
</dbReference>
<dbReference type="GO" id="GO:0030246">
    <property type="term" value="F:carbohydrate binding"/>
    <property type="evidence" value="ECO:0007669"/>
    <property type="project" value="InterPro"/>
</dbReference>
<evidence type="ECO:0000256" key="1">
    <source>
        <dbReference type="SAM" id="Coils"/>
    </source>
</evidence>
<dbReference type="SUPFAM" id="SSF49384">
    <property type="entry name" value="Carbohydrate-binding domain"/>
    <property type="match status" value="1"/>
</dbReference>
<keyword evidence="2" id="KW-1133">Transmembrane helix</keyword>
<evidence type="ECO:0000313" key="3">
    <source>
        <dbReference type="EMBL" id="OGZ52639.1"/>
    </source>
</evidence>